<feature type="transmembrane region" description="Helical" evidence="2">
    <location>
        <begin position="306"/>
        <end position="323"/>
    </location>
</feature>
<feature type="transmembrane region" description="Helical" evidence="2">
    <location>
        <begin position="97"/>
        <end position="115"/>
    </location>
</feature>
<feature type="transmembrane region" description="Helical" evidence="2">
    <location>
        <begin position="546"/>
        <end position="570"/>
    </location>
</feature>
<organism evidence="3 4">
    <name type="scientific">Kribbella flavida (strain DSM 17836 / JCM 10339 / NBRC 14399)</name>
    <dbReference type="NCBI Taxonomy" id="479435"/>
    <lineage>
        <taxon>Bacteria</taxon>
        <taxon>Bacillati</taxon>
        <taxon>Actinomycetota</taxon>
        <taxon>Actinomycetes</taxon>
        <taxon>Propionibacteriales</taxon>
        <taxon>Kribbellaceae</taxon>
        <taxon>Kribbella</taxon>
    </lineage>
</organism>
<evidence type="ECO:0000256" key="2">
    <source>
        <dbReference type="SAM" id="Phobius"/>
    </source>
</evidence>
<keyword evidence="2" id="KW-1133">Transmembrane helix</keyword>
<feature type="transmembrane region" description="Helical" evidence="2">
    <location>
        <begin position="577"/>
        <end position="596"/>
    </location>
</feature>
<dbReference type="KEGG" id="kfl:Kfla_0531"/>
<dbReference type="EMBL" id="CP001736">
    <property type="protein sequence ID" value="ADB29653.1"/>
    <property type="molecule type" value="Genomic_DNA"/>
</dbReference>
<reference evidence="3 4" key="2">
    <citation type="journal article" date="2010" name="Stand. Genomic Sci.">
        <title>Complete genome sequence of Kribbella flavida type strain (IFO 14399).</title>
        <authorList>
            <person name="Pukall R."/>
            <person name="Lapidus A."/>
            <person name="Glavina Del Rio T."/>
            <person name="Copeland A."/>
            <person name="Tice H."/>
            <person name="Cheng J.-F."/>
            <person name="Lucas S."/>
            <person name="Chen F."/>
            <person name="Nolan M."/>
            <person name="LaButti K."/>
            <person name="Pati A."/>
            <person name="Ivanova N."/>
            <person name="Mavrommatis K."/>
            <person name="Mikhailova N."/>
            <person name="Pitluck S."/>
            <person name="Bruce D."/>
            <person name="Goodwin L."/>
            <person name="Land M."/>
            <person name="Hauser L."/>
            <person name="Chang Y.-J."/>
            <person name="Jeffries C.D."/>
            <person name="Chen A."/>
            <person name="Palaniappan K."/>
            <person name="Chain P."/>
            <person name="Rohde M."/>
            <person name="Goeker M."/>
            <person name="Bristow J."/>
            <person name="Eisen J.A."/>
            <person name="Markowitz V."/>
            <person name="Hugenholtz P."/>
            <person name="Kyrpides N.C."/>
            <person name="Klenk H.-P."/>
            <person name="Brettin T."/>
        </authorList>
    </citation>
    <scope>NUCLEOTIDE SEQUENCE [LARGE SCALE GENOMIC DNA]</scope>
    <source>
        <strain evidence="4">DSM 17836 / JCM 10339 / NBRC 14399</strain>
    </source>
</reference>
<keyword evidence="4" id="KW-1185">Reference proteome</keyword>
<feature type="transmembrane region" description="Helical" evidence="2">
    <location>
        <begin position="520"/>
        <end position="540"/>
    </location>
</feature>
<dbReference type="OrthoDB" id="3855595at2"/>
<feature type="region of interest" description="Disordered" evidence="1">
    <location>
        <begin position="1"/>
        <end position="28"/>
    </location>
</feature>
<feature type="transmembrane region" description="Helical" evidence="2">
    <location>
        <begin position="416"/>
        <end position="441"/>
    </location>
</feature>
<feature type="compositionally biased region" description="Low complexity" evidence="1">
    <location>
        <begin position="1"/>
        <end position="22"/>
    </location>
</feature>
<feature type="transmembrane region" description="Helical" evidence="2">
    <location>
        <begin position="251"/>
        <end position="273"/>
    </location>
</feature>
<keyword evidence="2" id="KW-0472">Membrane</keyword>
<keyword evidence="2" id="KW-0812">Transmembrane</keyword>
<feature type="transmembrane region" description="Helical" evidence="2">
    <location>
        <begin position="61"/>
        <end position="85"/>
    </location>
</feature>
<feature type="transmembrane region" description="Helical" evidence="2">
    <location>
        <begin position="330"/>
        <end position="346"/>
    </location>
</feature>
<dbReference type="HOGENOM" id="CLU_358556_0_0_11"/>
<proteinExistence type="predicted"/>
<evidence type="ECO:0000313" key="4">
    <source>
        <dbReference type="Proteomes" id="UP000007967"/>
    </source>
</evidence>
<feature type="transmembrane region" description="Helical" evidence="2">
    <location>
        <begin position="487"/>
        <end position="508"/>
    </location>
</feature>
<evidence type="ECO:0000256" key="1">
    <source>
        <dbReference type="SAM" id="MobiDB-lite"/>
    </source>
</evidence>
<feature type="transmembrane region" description="Helical" evidence="2">
    <location>
        <begin position="33"/>
        <end position="55"/>
    </location>
</feature>
<name>D2PVZ6_KRIFD</name>
<dbReference type="Proteomes" id="UP000007967">
    <property type="component" value="Chromosome"/>
</dbReference>
<protein>
    <submittedName>
        <fullName evidence="3">Uncharacterized protein</fullName>
    </submittedName>
</protein>
<accession>D2PVZ6</accession>
<dbReference type="STRING" id="479435.Kfla_0531"/>
<sequence>MPQTAELSSSTAAASPPEQTTTEKPTGGGFGRWTSTVISALVLLAAVAFFLGTAVSADLPAGAAVLALLGLVVTQLLPGVVVWRTVRPNRGWWVEDVMMGLAVGFMLAIGAQTLAGWSRQPWMSAALPLALAVVLLAVPRTRARIRRVRSSGLPLWWMPAVVATSLFGLQDVLQYYERQPLTWPSGFRAPYIDGYLHLALSAQLQHRGPTSFPWVENAPMAYHWFSHAWVAQVAAVSGAELDEVLFRFMPALMPLAIVLVVAIAAVRITGIAWTGPVAGLLCMAGAEQNLFGRVTFGYPMSPLSPSLAPSVPLMIAIVLLLVFRWRGQMGRAGLVLIPLLALAASGTKGSTMPLVVAGIGLAFGVMMLVDRTRLKGLLLDGVLCAGTLLVAMVVVFQGSDSGLHVQFREASLATPALPLLGEVTTTTMVMSSVLAVLGILARGTGLLWRLRTAEGRRDPVTWLLLGGGIAGAAAVAVFSHPGVSQYYFARTAGPLLAIGSAVGLATMVDQLKSRWWRATLVGLVGGPLFVLLPIWLVGAIKPNHGGLIHATKMLAIGVAVLLVVGVIAWFVTPRMRFTAAFAAVTVMILAGGVTMVTRGQLEVPGVQPLRPGKPTGYLAVGTDQIAAARWIRDHSDVDDVVMTNRHCTTPIAPKKCDSRRFVVGAFSERQMLVEAWTPTVEANKRGPEGRDSITVDYWKPEILQLNDSFVAQPDAAKAQQLRDLGVRWIYVEFTRPHAQTLEPFAQERYRNAHAAVYEFPEAGS</sequence>
<feature type="transmembrane region" description="Helical" evidence="2">
    <location>
        <begin position="352"/>
        <end position="369"/>
    </location>
</feature>
<feature type="transmembrane region" description="Helical" evidence="2">
    <location>
        <begin position="121"/>
        <end position="139"/>
    </location>
</feature>
<feature type="transmembrane region" description="Helical" evidence="2">
    <location>
        <begin position="376"/>
        <end position="396"/>
    </location>
</feature>
<dbReference type="AlphaFoldDB" id="D2PVZ6"/>
<dbReference type="RefSeq" id="WP_012918209.1">
    <property type="nucleotide sequence ID" value="NC_013729.1"/>
</dbReference>
<reference evidence="4" key="1">
    <citation type="submission" date="2009-09" db="EMBL/GenBank/DDBJ databases">
        <title>The complete genome of Kribbella flavida DSM 17836.</title>
        <authorList>
            <consortium name="US DOE Joint Genome Institute (JGI-PGF)"/>
            <person name="Lucas S."/>
            <person name="Copeland A."/>
            <person name="Lapidus A."/>
            <person name="Glavina del Rio T."/>
            <person name="Dalin E."/>
            <person name="Tice H."/>
            <person name="Bruce D."/>
            <person name="Goodwin L."/>
            <person name="Pitluck S."/>
            <person name="Kyrpides N."/>
            <person name="Mavromatis K."/>
            <person name="Ivanova N."/>
            <person name="Saunders E."/>
            <person name="Brettin T."/>
            <person name="Detter J.C."/>
            <person name="Han C."/>
            <person name="Larimer F."/>
            <person name="Land M."/>
            <person name="Hauser L."/>
            <person name="Markowitz V."/>
            <person name="Cheng J.-F."/>
            <person name="Hugenholtz P."/>
            <person name="Woyke T."/>
            <person name="Wu D."/>
            <person name="Pukall R."/>
            <person name="Klenk H.-P."/>
            <person name="Eisen J.A."/>
        </authorList>
    </citation>
    <scope>NUCLEOTIDE SEQUENCE [LARGE SCALE GENOMIC DNA]</scope>
    <source>
        <strain evidence="4">DSM 17836 / JCM 10339 / NBRC 14399</strain>
    </source>
</reference>
<evidence type="ECO:0000313" key="3">
    <source>
        <dbReference type="EMBL" id="ADB29653.1"/>
    </source>
</evidence>
<feature type="transmembrane region" description="Helical" evidence="2">
    <location>
        <begin position="462"/>
        <end position="481"/>
    </location>
</feature>
<gene>
    <name evidence="3" type="ordered locus">Kfla_0531</name>
</gene>